<dbReference type="SUPFAM" id="SSF56672">
    <property type="entry name" value="DNA/RNA polymerases"/>
    <property type="match status" value="1"/>
</dbReference>
<sequence length="175" mass="19576">MPFGLSGAAPNFQKVIDLILKPVIRKFVSVYMDNVIPSPSFTQHVERLREVFRLLQDAGLTLNKEKCKFSCDELKYLGLIISKEGIKTDETKVRAIVEVKPPRNSKEVSKFLEILLVNRGAEGIRRGQGGDNESARFKIAGFQKAFRVVYGCHFNKFRRGSKSGAETSGICLSHA</sequence>
<keyword evidence="3" id="KW-1185">Reference proteome</keyword>
<accession>A0A8X7BFF4</accession>
<feature type="domain" description="Reverse transcriptase" evidence="1">
    <location>
        <begin position="1"/>
        <end position="81"/>
    </location>
</feature>
<dbReference type="InterPro" id="IPR000477">
    <property type="entry name" value="RT_dom"/>
</dbReference>
<dbReference type="PANTHER" id="PTHR33064:SF37">
    <property type="entry name" value="RIBONUCLEASE H"/>
    <property type="match status" value="1"/>
</dbReference>
<evidence type="ECO:0000313" key="3">
    <source>
        <dbReference type="Proteomes" id="UP000887159"/>
    </source>
</evidence>
<dbReference type="InterPro" id="IPR051320">
    <property type="entry name" value="Viral_Replic_Matur_Polypro"/>
</dbReference>
<dbReference type="PANTHER" id="PTHR33064">
    <property type="entry name" value="POL PROTEIN"/>
    <property type="match status" value="1"/>
</dbReference>
<dbReference type="EMBL" id="BMAU01021387">
    <property type="protein sequence ID" value="GFY29238.1"/>
    <property type="molecule type" value="Genomic_DNA"/>
</dbReference>
<proteinExistence type="predicted"/>
<dbReference type="Pfam" id="PF00078">
    <property type="entry name" value="RVT_1"/>
    <property type="match status" value="1"/>
</dbReference>
<organism evidence="2 3">
    <name type="scientific">Trichonephila clavipes</name>
    <name type="common">Golden silk orbweaver</name>
    <name type="synonym">Nephila clavipes</name>
    <dbReference type="NCBI Taxonomy" id="2585209"/>
    <lineage>
        <taxon>Eukaryota</taxon>
        <taxon>Metazoa</taxon>
        <taxon>Ecdysozoa</taxon>
        <taxon>Arthropoda</taxon>
        <taxon>Chelicerata</taxon>
        <taxon>Arachnida</taxon>
        <taxon>Araneae</taxon>
        <taxon>Araneomorphae</taxon>
        <taxon>Entelegynae</taxon>
        <taxon>Araneoidea</taxon>
        <taxon>Nephilidae</taxon>
        <taxon>Trichonephila</taxon>
    </lineage>
</organism>
<comment type="caution">
    <text evidence="2">The sequence shown here is derived from an EMBL/GenBank/DDBJ whole genome shotgun (WGS) entry which is preliminary data.</text>
</comment>
<dbReference type="InterPro" id="IPR043128">
    <property type="entry name" value="Rev_trsase/Diguanyl_cyclase"/>
</dbReference>
<evidence type="ECO:0000259" key="1">
    <source>
        <dbReference type="PROSITE" id="PS50878"/>
    </source>
</evidence>
<dbReference type="GO" id="GO:0071897">
    <property type="term" value="P:DNA biosynthetic process"/>
    <property type="evidence" value="ECO:0007669"/>
    <property type="project" value="UniProtKB-ARBA"/>
</dbReference>
<dbReference type="Gene3D" id="3.30.70.270">
    <property type="match status" value="1"/>
</dbReference>
<dbReference type="CDD" id="cd01647">
    <property type="entry name" value="RT_LTR"/>
    <property type="match status" value="1"/>
</dbReference>
<dbReference type="AlphaFoldDB" id="A0A8X7BFF4"/>
<name>A0A8X7BFF4_TRICX</name>
<dbReference type="InterPro" id="IPR043502">
    <property type="entry name" value="DNA/RNA_pol_sf"/>
</dbReference>
<dbReference type="PROSITE" id="PS50878">
    <property type="entry name" value="RT_POL"/>
    <property type="match status" value="1"/>
</dbReference>
<gene>
    <name evidence="2" type="primary">pol</name>
    <name evidence="2" type="ORF">TNCV_4723661</name>
</gene>
<dbReference type="Proteomes" id="UP000887159">
    <property type="component" value="Unassembled WGS sequence"/>
</dbReference>
<reference evidence="2" key="1">
    <citation type="submission" date="2020-08" db="EMBL/GenBank/DDBJ databases">
        <title>Multicomponent nature underlies the extraordinary mechanical properties of spider dragline silk.</title>
        <authorList>
            <person name="Kono N."/>
            <person name="Nakamura H."/>
            <person name="Mori M."/>
            <person name="Yoshida Y."/>
            <person name="Ohtoshi R."/>
            <person name="Malay A.D."/>
            <person name="Moran D.A.P."/>
            <person name="Tomita M."/>
            <person name="Numata K."/>
            <person name="Arakawa K."/>
        </authorList>
    </citation>
    <scope>NUCLEOTIDE SEQUENCE</scope>
</reference>
<evidence type="ECO:0000313" key="2">
    <source>
        <dbReference type="EMBL" id="GFY29238.1"/>
    </source>
</evidence>
<protein>
    <submittedName>
        <fullName evidence="2">Retrovirus-related Pol polyprotein from transposon 297</fullName>
    </submittedName>
</protein>